<accession>A0ABP7XCB4</accession>
<evidence type="ECO:0008006" key="3">
    <source>
        <dbReference type="Google" id="ProtNLM"/>
    </source>
</evidence>
<reference evidence="2" key="1">
    <citation type="journal article" date="2019" name="Int. J. Syst. Evol. Microbiol.">
        <title>The Global Catalogue of Microorganisms (GCM) 10K type strain sequencing project: providing services to taxonomists for standard genome sequencing and annotation.</title>
        <authorList>
            <consortium name="The Broad Institute Genomics Platform"/>
            <consortium name="The Broad Institute Genome Sequencing Center for Infectious Disease"/>
            <person name="Wu L."/>
            <person name="Ma J."/>
        </authorList>
    </citation>
    <scope>NUCLEOTIDE SEQUENCE [LARGE SCALE GENOMIC DNA]</scope>
    <source>
        <strain evidence="2">JCM 17106</strain>
    </source>
</reference>
<gene>
    <name evidence="1" type="ORF">GCM10022393_08450</name>
</gene>
<protein>
    <recommendedName>
        <fullName evidence="3">Transporter</fullName>
    </recommendedName>
</protein>
<dbReference type="EMBL" id="BAABCW010000002">
    <property type="protein sequence ID" value="GAA4111032.1"/>
    <property type="molecule type" value="Genomic_DNA"/>
</dbReference>
<comment type="caution">
    <text evidence="1">The sequence shown here is derived from an EMBL/GenBank/DDBJ whole genome shotgun (WGS) entry which is preliminary data.</text>
</comment>
<sequence>MLHTKKSSLLTALLLCPLLTIFGQVPVDGFYAKKNTLTVATGYHYKNYDQFYMGSTLSEGNPAGLGEISSSIVSLYAKYAILDGLSATVTLPYISVKSDDGVLDPVQQVDQVDGLQDLGLFIKARILEKNYENTSGVTLGGALGITLPIGDYEGAGVLSLGNQATTYNGTAIFHYTTSFKIFTELQAGYSIRNSSDFDIPNAVLYSAKIGYLHKNFYFHTAVDVQNSASGLDIGTPEFTEAGAATILPETDVDFTNLSFTLYAPVYKNNFGVSLTYGFTIDGRNYSKESGIGIGLVYNSN</sequence>
<keyword evidence="2" id="KW-1185">Reference proteome</keyword>
<dbReference type="Proteomes" id="UP001500459">
    <property type="component" value="Unassembled WGS sequence"/>
</dbReference>
<dbReference type="RefSeq" id="WP_344925052.1">
    <property type="nucleotide sequence ID" value="NZ_BAABCW010000002.1"/>
</dbReference>
<proteinExistence type="predicted"/>
<evidence type="ECO:0000313" key="1">
    <source>
        <dbReference type="EMBL" id="GAA4111032.1"/>
    </source>
</evidence>
<organism evidence="1 2">
    <name type="scientific">Aquimarina addita</name>
    <dbReference type="NCBI Taxonomy" id="870485"/>
    <lineage>
        <taxon>Bacteria</taxon>
        <taxon>Pseudomonadati</taxon>
        <taxon>Bacteroidota</taxon>
        <taxon>Flavobacteriia</taxon>
        <taxon>Flavobacteriales</taxon>
        <taxon>Flavobacteriaceae</taxon>
        <taxon>Aquimarina</taxon>
    </lineage>
</organism>
<name>A0ABP7XCB4_9FLAO</name>
<evidence type="ECO:0000313" key="2">
    <source>
        <dbReference type="Proteomes" id="UP001500459"/>
    </source>
</evidence>